<gene>
    <name evidence="1" type="ORF">AVEN_220760_1</name>
</gene>
<comment type="caution">
    <text evidence="1">The sequence shown here is derived from an EMBL/GenBank/DDBJ whole genome shotgun (WGS) entry which is preliminary data.</text>
</comment>
<dbReference type="Proteomes" id="UP000499080">
    <property type="component" value="Unassembled WGS sequence"/>
</dbReference>
<sequence length="129" mass="14728">MIGSSVDYVRSGGMRNVPVMKAVEHLYATTATLGLASCVLLPATSDKSTQKIVELRIVHMTTFDDAEVCGGHRGCFREKSGKEFVIYVGTWKQLEYSFSNKYVKTRDLIYLQRRKRRKLEFKKSDFGIH</sequence>
<keyword evidence="2" id="KW-1185">Reference proteome</keyword>
<protein>
    <submittedName>
        <fullName evidence="1">Uncharacterized protein</fullName>
    </submittedName>
</protein>
<evidence type="ECO:0000313" key="2">
    <source>
        <dbReference type="Proteomes" id="UP000499080"/>
    </source>
</evidence>
<proteinExistence type="predicted"/>
<reference evidence="1 2" key="1">
    <citation type="journal article" date="2019" name="Sci. Rep.">
        <title>Orb-weaving spider Araneus ventricosus genome elucidates the spidroin gene catalogue.</title>
        <authorList>
            <person name="Kono N."/>
            <person name="Nakamura H."/>
            <person name="Ohtoshi R."/>
            <person name="Moran D.A.P."/>
            <person name="Shinohara A."/>
            <person name="Yoshida Y."/>
            <person name="Fujiwara M."/>
            <person name="Mori M."/>
            <person name="Tomita M."/>
            <person name="Arakawa K."/>
        </authorList>
    </citation>
    <scope>NUCLEOTIDE SEQUENCE [LARGE SCALE GENOMIC DNA]</scope>
</reference>
<name>A0A4Y2M5F2_ARAVE</name>
<organism evidence="1 2">
    <name type="scientific">Araneus ventricosus</name>
    <name type="common">Orbweaver spider</name>
    <name type="synonym">Epeira ventricosa</name>
    <dbReference type="NCBI Taxonomy" id="182803"/>
    <lineage>
        <taxon>Eukaryota</taxon>
        <taxon>Metazoa</taxon>
        <taxon>Ecdysozoa</taxon>
        <taxon>Arthropoda</taxon>
        <taxon>Chelicerata</taxon>
        <taxon>Arachnida</taxon>
        <taxon>Araneae</taxon>
        <taxon>Araneomorphae</taxon>
        <taxon>Entelegynae</taxon>
        <taxon>Araneoidea</taxon>
        <taxon>Araneidae</taxon>
        <taxon>Araneus</taxon>
    </lineage>
</organism>
<dbReference type="EMBL" id="BGPR01006848">
    <property type="protein sequence ID" value="GBN22308.1"/>
    <property type="molecule type" value="Genomic_DNA"/>
</dbReference>
<dbReference type="AlphaFoldDB" id="A0A4Y2M5F2"/>
<accession>A0A4Y2M5F2</accession>
<evidence type="ECO:0000313" key="1">
    <source>
        <dbReference type="EMBL" id="GBN22308.1"/>
    </source>
</evidence>